<feature type="non-terminal residue" evidence="2">
    <location>
        <position position="1"/>
    </location>
</feature>
<dbReference type="Proteomes" id="UP000327493">
    <property type="component" value="Chromosome 4"/>
</dbReference>
<feature type="region of interest" description="Disordered" evidence="1">
    <location>
        <begin position="40"/>
        <end position="78"/>
    </location>
</feature>
<dbReference type="AlphaFoldDB" id="A0A5J5DJX4"/>
<gene>
    <name evidence="2" type="ORF">FQN60_009801</name>
</gene>
<evidence type="ECO:0000313" key="3">
    <source>
        <dbReference type="Proteomes" id="UP000327493"/>
    </source>
</evidence>
<sequence length="78" mass="8591">TDIGSVEAAVDAAVNSQYLEHLKTPTELKLNRLDLWSDSALSGDLDGPINEQETAVDEERRSERPAELTQGRVVLRSN</sequence>
<evidence type="ECO:0000256" key="1">
    <source>
        <dbReference type="SAM" id="MobiDB-lite"/>
    </source>
</evidence>
<feature type="compositionally biased region" description="Basic and acidic residues" evidence="1">
    <location>
        <begin position="57"/>
        <end position="66"/>
    </location>
</feature>
<organism evidence="2 3">
    <name type="scientific">Etheostoma spectabile</name>
    <name type="common">orangethroat darter</name>
    <dbReference type="NCBI Taxonomy" id="54343"/>
    <lineage>
        <taxon>Eukaryota</taxon>
        <taxon>Metazoa</taxon>
        <taxon>Chordata</taxon>
        <taxon>Craniata</taxon>
        <taxon>Vertebrata</taxon>
        <taxon>Euteleostomi</taxon>
        <taxon>Actinopterygii</taxon>
        <taxon>Neopterygii</taxon>
        <taxon>Teleostei</taxon>
        <taxon>Neoteleostei</taxon>
        <taxon>Acanthomorphata</taxon>
        <taxon>Eupercaria</taxon>
        <taxon>Perciformes</taxon>
        <taxon>Percoidei</taxon>
        <taxon>Percidae</taxon>
        <taxon>Etheostomatinae</taxon>
        <taxon>Etheostoma</taxon>
    </lineage>
</organism>
<feature type="non-terminal residue" evidence="2">
    <location>
        <position position="78"/>
    </location>
</feature>
<name>A0A5J5DJX4_9PERO</name>
<dbReference type="EMBL" id="VOFY01000004">
    <property type="protein sequence ID" value="KAA8593685.1"/>
    <property type="molecule type" value="Genomic_DNA"/>
</dbReference>
<accession>A0A5J5DJX4</accession>
<proteinExistence type="predicted"/>
<reference evidence="2 3" key="1">
    <citation type="submission" date="2019-08" db="EMBL/GenBank/DDBJ databases">
        <title>A chromosome-level genome assembly, high-density linkage maps, and genome scans reveal the genomic architecture of hybrid incompatibilities underlying speciation via character displacement in darters (Percidae: Etheostominae).</title>
        <authorList>
            <person name="Moran R.L."/>
            <person name="Catchen J.M."/>
            <person name="Fuller R.C."/>
        </authorList>
    </citation>
    <scope>NUCLEOTIDE SEQUENCE [LARGE SCALE GENOMIC DNA]</scope>
    <source>
        <strain evidence="2">EspeVRDwgs_2016</strain>
        <tissue evidence="2">Muscle</tissue>
    </source>
</reference>
<keyword evidence="3" id="KW-1185">Reference proteome</keyword>
<evidence type="ECO:0000313" key="2">
    <source>
        <dbReference type="EMBL" id="KAA8593685.1"/>
    </source>
</evidence>
<protein>
    <submittedName>
        <fullName evidence="2">Uncharacterized protein</fullName>
    </submittedName>
</protein>
<comment type="caution">
    <text evidence="2">The sequence shown here is derived from an EMBL/GenBank/DDBJ whole genome shotgun (WGS) entry which is preliminary data.</text>
</comment>